<sequence>MRGAEHEQLIERQLTLLLRRVQHLHGLSAPDRTDRTDSADSADGTDLDRSGYGILSRIADSGPQRLSALALAFGLDPSTITRQVQALESQGLLERQRDPRDRRASLLRLTEAGHARLGDTRRLRVQRLRDAMSAWSAEDRSTFGRLLADFNEAVGRTVPAHGGDPEPS</sequence>
<keyword evidence="2 5" id="KW-0238">DNA-binding</keyword>
<dbReference type="PANTHER" id="PTHR33164:SF57">
    <property type="entry name" value="MARR-FAMILY TRANSCRIPTIONAL REGULATOR"/>
    <property type="match status" value="1"/>
</dbReference>
<dbReference type="PRINTS" id="PR00598">
    <property type="entry name" value="HTHMARR"/>
</dbReference>
<evidence type="ECO:0000313" key="6">
    <source>
        <dbReference type="Proteomes" id="UP001183648"/>
    </source>
</evidence>
<dbReference type="GO" id="GO:0003677">
    <property type="term" value="F:DNA binding"/>
    <property type="evidence" value="ECO:0007669"/>
    <property type="project" value="UniProtKB-KW"/>
</dbReference>
<proteinExistence type="predicted"/>
<dbReference type="Gene3D" id="1.10.10.10">
    <property type="entry name" value="Winged helix-like DNA-binding domain superfamily/Winged helix DNA-binding domain"/>
    <property type="match status" value="1"/>
</dbReference>
<evidence type="ECO:0000256" key="2">
    <source>
        <dbReference type="ARBA" id="ARBA00023125"/>
    </source>
</evidence>
<organism evidence="5 6">
    <name type="scientific">Nocardioides marmoribigeumensis</name>
    <dbReference type="NCBI Taxonomy" id="433649"/>
    <lineage>
        <taxon>Bacteria</taxon>
        <taxon>Bacillati</taxon>
        <taxon>Actinomycetota</taxon>
        <taxon>Actinomycetes</taxon>
        <taxon>Propionibacteriales</taxon>
        <taxon>Nocardioidaceae</taxon>
        <taxon>Nocardioides</taxon>
    </lineage>
</organism>
<keyword evidence="3" id="KW-0804">Transcription</keyword>
<dbReference type="PROSITE" id="PS50995">
    <property type="entry name" value="HTH_MARR_2"/>
    <property type="match status" value="1"/>
</dbReference>
<dbReference type="InterPro" id="IPR039422">
    <property type="entry name" value="MarR/SlyA-like"/>
</dbReference>
<name>A0ABU2BQG4_9ACTN</name>
<evidence type="ECO:0000259" key="4">
    <source>
        <dbReference type="PROSITE" id="PS50995"/>
    </source>
</evidence>
<evidence type="ECO:0000313" key="5">
    <source>
        <dbReference type="EMBL" id="MDR7360880.1"/>
    </source>
</evidence>
<reference evidence="5 6" key="1">
    <citation type="submission" date="2023-07" db="EMBL/GenBank/DDBJ databases">
        <title>Sequencing the genomes of 1000 actinobacteria strains.</title>
        <authorList>
            <person name="Klenk H.-P."/>
        </authorList>
    </citation>
    <scope>NUCLEOTIDE SEQUENCE [LARGE SCALE GENOMIC DNA]</scope>
    <source>
        <strain evidence="5 6">DSM 19426</strain>
    </source>
</reference>
<dbReference type="EMBL" id="JAVDYG010000001">
    <property type="protein sequence ID" value="MDR7360880.1"/>
    <property type="molecule type" value="Genomic_DNA"/>
</dbReference>
<keyword evidence="1" id="KW-0805">Transcription regulation</keyword>
<dbReference type="RefSeq" id="WP_310298026.1">
    <property type="nucleotide sequence ID" value="NZ_BAAAPS010000002.1"/>
</dbReference>
<gene>
    <name evidence="5" type="ORF">J2S63_000433</name>
</gene>
<evidence type="ECO:0000256" key="1">
    <source>
        <dbReference type="ARBA" id="ARBA00023015"/>
    </source>
</evidence>
<accession>A0ABU2BQG4</accession>
<protein>
    <submittedName>
        <fullName evidence="5">DNA-binding MarR family transcriptional regulator</fullName>
    </submittedName>
</protein>
<comment type="caution">
    <text evidence="5">The sequence shown here is derived from an EMBL/GenBank/DDBJ whole genome shotgun (WGS) entry which is preliminary data.</text>
</comment>
<feature type="domain" description="HTH marR-type" evidence="4">
    <location>
        <begin position="11"/>
        <end position="152"/>
    </location>
</feature>
<evidence type="ECO:0000256" key="3">
    <source>
        <dbReference type="ARBA" id="ARBA00023163"/>
    </source>
</evidence>
<dbReference type="Pfam" id="PF01047">
    <property type="entry name" value="MarR"/>
    <property type="match status" value="1"/>
</dbReference>
<dbReference type="InterPro" id="IPR000835">
    <property type="entry name" value="HTH_MarR-typ"/>
</dbReference>
<keyword evidence="6" id="KW-1185">Reference proteome</keyword>
<dbReference type="PROSITE" id="PS01117">
    <property type="entry name" value="HTH_MARR_1"/>
    <property type="match status" value="1"/>
</dbReference>
<dbReference type="InterPro" id="IPR023187">
    <property type="entry name" value="Tscrpt_reg_MarR-type_CS"/>
</dbReference>
<dbReference type="InterPro" id="IPR036390">
    <property type="entry name" value="WH_DNA-bd_sf"/>
</dbReference>
<dbReference type="SUPFAM" id="SSF46785">
    <property type="entry name" value="Winged helix' DNA-binding domain"/>
    <property type="match status" value="1"/>
</dbReference>
<dbReference type="PANTHER" id="PTHR33164">
    <property type="entry name" value="TRANSCRIPTIONAL REGULATOR, MARR FAMILY"/>
    <property type="match status" value="1"/>
</dbReference>
<dbReference type="SMART" id="SM00347">
    <property type="entry name" value="HTH_MARR"/>
    <property type="match status" value="1"/>
</dbReference>
<dbReference type="Proteomes" id="UP001183648">
    <property type="component" value="Unassembled WGS sequence"/>
</dbReference>
<dbReference type="InterPro" id="IPR036388">
    <property type="entry name" value="WH-like_DNA-bd_sf"/>
</dbReference>